<dbReference type="InterPro" id="IPR028343">
    <property type="entry name" value="FBPtase"/>
</dbReference>
<dbReference type="GO" id="GO:0005829">
    <property type="term" value="C:cytosol"/>
    <property type="evidence" value="ECO:0007669"/>
    <property type="project" value="TreeGrafter"/>
</dbReference>
<evidence type="ECO:0000256" key="1">
    <source>
        <dbReference type="ARBA" id="ARBA00001273"/>
    </source>
</evidence>
<evidence type="ECO:0000313" key="10">
    <source>
        <dbReference type="EMBL" id="OCL37125.1"/>
    </source>
</evidence>
<dbReference type="AlphaFoldDB" id="A0A1C0ASJ3"/>
<evidence type="ECO:0000313" key="11">
    <source>
        <dbReference type="Proteomes" id="UP000093501"/>
    </source>
</evidence>
<evidence type="ECO:0000256" key="6">
    <source>
        <dbReference type="ARBA" id="ARBA00023277"/>
    </source>
</evidence>
<comment type="catalytic activity">
    <reaction evidence="1 8">
        <text>beta-D-fructose 1,6-bisphosphate + H2O = beta-D-fructose 6-phosphate + phosphate</text>
        <dbReference type="Rhea" id="RHEA:11064"/>
        <dbReference type="ChEBI" id="CHEBI:15377"/>
        <dbReference type="ChEBI" id="CHEBI:32966"/>
        <dbReference type="ChEBI" id="CHEBI:43474"/>
        <dbReference type="ChEBI" id="CHEBI:57634"/>
        <dbReference type="EC" id="3.1.3.11"/>
    </reaction>
</comment>
<keyword evidence="11" id="KW-1185">Reference proteome</keyword>
<dbReference type="InterPro" id="IPR000146">
    <property type="entry name" value="FBPase_class-1"/>
</dbReference>
<dbReference type="GO" id="GO:0006002">
    <property type="term" value="P:fructose 6-phosphate metabolic process"/>
    <property type="evidence" value="ECO:0007669"/>
    <property type="project" value="TreeGrafter"/>
</dbReference>
<evidence type="ECO:0000256" key="4">
    <source>
        <dbReference type="ARBA" id="ARBA00022567"/>
    </source>
</evidence>
<name>A0A1C0ASJ3_9ACTN</name>
<reference evidence="11" key="1">
    <citation type="submission" date="2016-07" db="EMBL/GenBank/DDBJ databases">
        <authorList>
            <person name="Florea S."/>
            <person name="Webb J.S."/>
            <person name="Jaromczyk J."/>
            <person name="Schardl C.L."/>
        </authorList>
    </citation>
    <scope>NUCLEOTIDE SEQUENCE [LARGE SCALE GENOMIC DNA]</scope>
    <source>
        <strain evidence="11">IPBSL-7</strain>
    </source>
</reference>
<dbReference type="Proteomes" id="UP000093501">
    <property type="component" value="Unassembled WGS sequence"/>
</dbReference>
<comment type="subunit">
    <text evidence="8">Homotetramer.</text>
</comment>
<keyword evidence="5 8" id="KW-0378">Hydrolase</keyword>
<dbReference type="GO" id="GO:0019253">
    <property type="term" value="P:reductive pentose-phosphate cycle"/>
    <property type="evidence" value="ECO:0007669"/>
    <property type="project" value="UniProtKB-KW"/>
</dbReference>
<evidence type="ECO:0000256" key="5">
    <source>
        <dbReference type="ARBA" id="ARBA00022801"/>
    </source>
</evidence>
<dbReference type="GO" id="GO:0030388">
    <property type="term" value="P:fructose 1,6-bisphosphate metabolic process"/>
    <property type="evidence" value="ECO:0007669"/>
    <property type="project" value="TreeGrafter"/>
</dbReference>
<evidence type="ECO:0000256" key="8">
    <source>
        <dbReference type="HAMAP-Rule" id="MF_01855"/>
    </source>
</evidence>
<keyword evidence="3 8" id="KW-0963">Cytoplasm</keyword>
<proteinExistence type="inferred from homology"/>
<dbReference type="PANTHER" id="PTHR11556:SF35">
    <property type="entry name" value="SEDOHEPTULOSE-1,7-BISPHOSPHATASE, CHLOROPLASTIC"/>
    <property type="match status" value="1"/>
</dbReference>
<gene>
    <name evidence="8" type="primary">fbp</name>
    <name evidence="10" type="ORF">BCR15_11725</name>
</gene>
<evidence type="ECO:0000256" key="3">
    <source>
        <dbReference type="ARBA" id="ARBA00022490"/>
    </source>
</evidence>
<dbReference type="SUPFAM" id="SSF56655">
    <property type="entry name" value="Carbohydrate phosphatase"/>
    <property type="match status" value="1"/>
</dbReference>
<dbReference type="RefSeq" id="WP_068749567.1">
    <property type="nucleotide sequence ID" value="NZ_LR214441.1"/>
</dbReference>
<dbReference type="GO" id="GO:0006094">
    <property type="term" value="P:gluconeogenesis"/>
    <property type="evidence" value="ECO:0007669"/>
    <property type="project" value="UniProtKB-UniRule"/>
</dbReference>
<evidence type="ECO:0000256" key="7">
    <source>
        <dbReference type="ARBA" id="ARBA00024331"/>
    </source>
</evidence>
<dbReference type="GO" id="GO:0006000">
    <property type="term" value="P:fructose metabolic process"/>
    <property type="evidence" value="ECO:0007669"/>
    <property type="project" value="TreeGrafter"/>
</dbReference>
<feature type="binding site" evidence="8">
    <location>
        <position position="209"/>
    </location>
    <ligand>
        <name>substrate</name>
    </ligand>
</feature>
<dbReference type="HAMAP" id="MF_01855">
    <property type="entry name" value="FBPase_class1"/>
    <property type="match status" value="1"/>
</dbReference>
<dbReference type="InterPro" id="IPR033391">
    <property type="entry name" value="FBPase_N"/>
</dbReference>
<accession>A0A1C0ASJ3</accession>
<protein>
    <recommendedName>
        <fullName evidence="8">Fructose-1,6-bisphosphatase class 1</fullName>
        <shortName evidence="8">FBPase class 1</shortName>
        <ecNumber evidence="8">3.1.3.11</ecNumber>
    </recommendedName>
    <alternativeName>
        <fullName evidence="8">D-fructose-1,6-bisphosphate 1-phosphohydrolase class 1</fullName>
    </alternativeName>
</protein>
<comment type="caution">
    <text evidence="8">Lacks conserved residue(s) required for the propagation of feature annotation.</text>
</comment>
<dbReference type="Pfam" id="PF18913">
    <property type="entry name" value="FBPase_C"/>
    <property type="match status" value="1"/>
</dbReference>
<dbReference type="Gene3D" id="3.40.190.80">
    <property type="match status" value="1"/>
</dbReference>
<dbReference type="PANTHER" id="PTHR11556">
    <property type="entry name" value="FRUCTOSE-1,6-BISPHOSPHATASE-RELATED"/>
    <property type="match status" value="1"/>
</dbReference>
<sequence>MSDQTFTQYLLDVQDAARGPQRPPGHDYAHILSAVAVSMKLTASLVSRGPLALSGASRSAGEPGTLQRGLRRLATRTLLERVAGIGRLAAVSIAGDPSIHQISAGLDARYLLLAEALHGSGGLYENQTVGLAFSILERLGGGPCGEADFMQPETRQVCAGIGLYGPSTMLVLTTGHGVDGFTLDRDVGNFVLTHPQMTIPTSSGSFAINPSEARHWPAPTKRYVDECLRGSDGPRGRDFTMRWNASAVIGAFRVLVNGGLFMAPDTGRRVGLWGMPLMHNAAPLAFLAEQAGGAATTGGERILDLVPLSLTQRIPIFFGAVEEVRRIERYVDEHARGLDEGQSYPLFHHRTLFIEP</sequence>
<comment type="subcellular location">
    <subcellularLocation>
        <location evidence="8">Cytoplasm</location>
    </subcellularLocation>
</comment>
<comment type="caution">
    <text evidence="10">The sequence shown here is derived from an EMBL/GenBank/DDBJ whole genome shotgun (WGS) entry which is preliminary data.</text>
</comment>
<dbReference type="CDD" id="cd00354">
    <property type="entry name" value="FBPase"/>
    <property type="match status" value="1"/>
</dbReference>
<dbReference type="EMBL" id="MBQD01000002">
    <property type="protein sequence ID" value="OCL37125.1"/>
    <property type="molecule type" value="Genomic_DNA"/>
</dbReference>
<dbReference type="PRINTS" id="PR00115">
    <property type="entry name" value="F16BPHPHTASE"/>
</dbReference>
<keyword evidence="4" id="KW-0113">Calvin cycle</keyword>
<dbReference type="GO" id="GO:0042132">
    <property type="term" value="F:fructose 1,6-bisphosphate 1-phosphatase activity"/>
    <property type="evidence" value="ECO:0007669"/>
    <property type="project" value="UniProtKB-UniRule"/>
</dbReference>
<dbReference type="PIRSF" id="PIRSF000904">
    <property type="entry name" value="FBPtase_SBPase"/>
    <property type="match status" value="1"/>
</dbReference>
<dbReference type="EC" id="3.1.3.11" evidence="8"/>
<dbReference type="Pfam" id="PF00316">
    <property type="entry name" value="FBPase"/>
    <property type="match status" value="1"/>
</dbReference>
<evidence type="ECO:0000256" key="9">
    <source>
        <dbReference type="RuleBase" id="RU000508"/>
    </source>
</evidence>
<organism evidence="10 11">
    <name type="scientific">Tessaracoccus lapidicaptus</name>
    <dbReference type="NCBI Taxonomy" id="1427523"/>
    <lineage>
        <taxon>Bacteria</taxon>
        <taxon>Bacillati</taxon>
        <taxon>Actinomycetota</taxon>
        <taxon>Actinomycetes</taxon>
        <taxon>Propionibacteriales</taxon>
        <taxon>Propionibacteriaceae</taxon>
        <taxon>Tessaracoccus</taxon>
    </lineage>
</organism>
<keyword evidence="6 8" id="KW-0119">Carbohydrate metabolism</keyword>
<dbReference type="Gene3D" id="3.30.540.10">
    <property type="entry name" value="Fructose-1,6-Bisphosphatase, subunit A, domain 1"/>
    <property type="match status" value="1"/>
</dbReference>
<evidence type="ECO:0000256" key="2">
    <source>
        <dbReference type="ARBA" id="ARBA00010941"/>
    </source>
</evidence>
<dbReference type="GO" id="GO:0005986">
    <property type="term" value="P:sucrose biosynthetic process"/>
    <property type="evidence" value="ECO:0007669"/>
    <property type="project" value="TreeGrafter"/>
</dbReference>
<dbReference type="InterPro" id="IPR044015">
    <property type="entry name" value="FBPase_C_dom"/>
</dbReference>
<comment type="pathway">
    <text evidence="7">Carbohydrate biosynthesis.</text>
</comment>
<comment type="similarity">
    <text evidence="2 8 9">Belongs to the FBPase class 1 family.</text>
</comment>